<dbReference type="Proteomes" id="UP001163203">
    <property type="component" value="Chromosome"/>
</dbReference>
<name>A0ABY7BAN1_9PSEU</name>
<reference evidence="5" key="1">
    <citation type="submission" date="2022-11" db="EMBL/GenBank/DDBJ databases">
        <authorList>
            <person name="Mo P."/>
        </authorList>
    </citation>
    <scope>NUCLEOTIDE SEQUENCE</scope>
    <source>
        <strain evidence="5">HUAS 11-8</strain>
    </source>
</reference>
<evidence type="ECO:0000259" key="4">
    <source>
        <dbReference type="PROSITE" id="PS01124"/>
    </source>
</evidence>
<protein>
    <recommendedName>
        <fullName evidence="4">HTH araC/xylS-type domain-containing protein</fullName>
    </recommendedName>
</protein>
<feature type="region of interest" description="Disordered" evidence="3">
    <location>
        <begin position="26"/>
        <end position="45"/>
    </location>
</feature>
<keyword evidence="1" id="KW-0805">Transcription regulation</keyword>
<proteinExistence type="predicted"/>
<dbReference type="EMBL" id="CP113836">
    <property type="protein sequence ID" value="WAL69416.1"/>
    <property type="molecule type" value="Genomic_DNA"/>
</dbReference>
<organism evidence="5 6">
    <name type="scientific">Amycolatopsis cynarae</name>
    <dbReference type="NCBI Taxonomy" id="2995223"/>
    <lineage>
        <taxon>Bacteria</taxon>
        <taxon>Bacillati</taxon>
        <taxon>Actinomycetota</taxon>
        <taxon>Actinomycetes</taxon>
        <taxon>Pseudonocardiales</taxon>
        <taxon>Pseudonocardiaceae</taxon>
        <taxon>Amycolatopsis</taxon>
    </lineage>
</organism>
<dbReference type="Gene3D" id="1.10.10.60">
    <property type="entry name" value="Homeodomain-like"/>
    <property type="match status" value="1"/>
</dbReference>
<dbReference type="PROSITE" id="PS01124">
    <property type="entry name" value="HTH_ARAC_FAMILY_2"/>
    <property type="match status" value="1"/>
</dbReference>
<evidence type="ECO:0000256" key="1">
    <source>
        <dbReference type="ARBA" id="ARBA00023015"/>
    </source>
</evidence>
<evidence type="ECO:0000256" key="3">
    <source>
        <dbReference type="SAM" id="MobiDB-lite"/>
    </source>
</evidence>
<dbReference type="InterPro" id="IPR018060">
    <property type="entry name" value="HTH_AraC"/>
</dbReference>
<accession>A0ABY7BAN1</accession>
<dbReference type="SUPFAM" id="SSF46689">
    <property type="entry name" value="Homeodomain-like"/>
    <property type="match status" value="1"/>
</dbReference>
<dbReference type="RefSeq" id="WP_268759501.1">
    <property type="nucleotide sequence ID" value="NZ_CP113836.1"/>
</dbReference>
<feature type="domain" description="HTH araC/xylS-type" evidence="4">
    <location>
        <begin position="1"/>
        <end position="39"/>
    </location>
</feature>
<sequence>MSGHSVTETAQGSGFGSAESLRRSFLRHVGVSPRGYQQRFRTSRR</sequence>
<keyword evidence="6" id="KW-1185">Reference proteome</keyword>
<dbReference type="InterPro" id="IPR009057">
    <property type="entry name" value="Homeodomain-like_sf"/>
</dbReference>
<gene>
    <name evidence="5" type="ORF">ORV05_17125</name>
</gene>
<evidence type="ECO:0000256" key="2">
    <source>
        <dbReference type="ARBA" id="ARBA00023163"/>
    </source>
</evidence>
<evidence type="ECO:0000313" key="6">
    <source>
        <dbReference type="Proteomes" id="UP001163203"/>
    </source>
</evidence>
<keyword evidence="2" id="KW-0804">Transcription</keyword>
<evidence type="ECO:0000313" key="5">
    <source>
        <dbReference type="EMBL" id="WAL69416.1"/>
    </source>
</evidence>